<proteinExistence type="predicted"/>
<evidence type="ECO:0000259" key="3">
    <source>
        <dbReference type="PROSITE" id="PS51212"/>
    </source>
</evidence>
<reference evidence="4" key="2">
    <citation type="submission" date="2023-06" db="EMBL/GenBank/DDBJ databases">
        <authorList>
            <consortium name="Lawrence Berkeley National Laboratory"/>
            <person name="Haridas S."/>
            <person name="Hensen N."/>
            <person name="Bonometti L."/>
            <person name="Westerberg I."/>
            <person name="Brannstrom I.O."/>
            <person name="Guillou S."/>
            <person name="Cros-Aarteil S."/>
            <person name="Calhoun S."/>
            <person name="Kuo A."/>
            <person name="Mondo S."/>
            <person name="Pangilinan J."/>
            <person name="Riley R."/>
            <person name="LaButti K."/>
            <person name="Andreopoulos B."/>
            <person name="Lipzen A."/>
            <person name="Chen C."/>
            <person name="Yanf M."/>
            <person name="Daum C."/>
            <person name="Ng V."/>
            <person name="Clum A."/>
            <person name="Steindorff A."/>
            <person name="Ohm R."/>
            <person name="Martin F."/>
            <person name="Silar P."/>
            <person name="Natvig D."/>
            <person name="Lalanne C."/>
            <person name="Gautier V."/>
            <person name="Ament-velasquez S.L."/>
            <person name="Kruys A."/>
            <person name="Hutchinson M.I."/>
            <person name="Powell A.J."/>
            <person name="Barry K."/>
            <person name="Miller A.N."/>
            <person name="Grigoriev I.V."/>
            <person name="Debuchy R."/>
            <person name="Gladieux P."/>
            <person name="Thoren M.H."/>
            <person name="Johannesson H."/>
        </authorList>
    </citation>
    <scope>NUCLEOTIDE SEQUENCE</scope>
    <source>
        <strain evidence="4">CBS 232.78</strain>
    </source>
</reference>
<feature type="domain" description="WSC" evidence="3">
    <location>
        <begin position="156"/>
        <end position="247"/>
    </location>
</feature>
<keyword evidence="2" id="KW-1133">Transmembrane helix</keyword>
<accession>A0AAE0TZ91</accession>
<reference evidence="4" key="1">
    <citation type="journal article" date="2023" name="Mol. Phylogenet. Evol.">
        <title>Genome-scale phylogeny and comparative genomics of the fungal order Sordariales.</title>
        <authorList>
            <person name="Hensen N."/>
            <person name="Bonometti L."/>
            <person name="Westerberg I."/>
            <person name="Brannstrom I.O."/>
            <person name="Guillou S."/>
            <person name="Cros-Aarteil S."/>
            <person name="Calhoun S."/>
            <person name="Haridas S."/>
            <person name="Kuo A."/>
            <person name="Mondo S."/>
            <person name="Pangilinan J."/>
            <person name="Riley R."/>
            <person name="LaButti K."/>
            <person name="Andreopoulos B."/>
            <person name="Lipzen A."/>
            <person name="Chen C."/>
            <person name="Yan M."/>
            <person name="Daum C."/>
            <person name="Ng V."/>
            <person name="Clum A."/>
            <person name="Steindorff A."/>
            <person name="Ohm R.A."/>
            <person name="Martin F."/>
            <person name="Silar P."/>
            <person name="Natvig D.O."/>
            <person name="Lalanne C."/>
            <person name="Gautier V."/>
            <person name="Ament-Velasquez S.L."/>
            <person name="Kruys A."/>
            <person name="Hutchinson M.I."/>
            <person name="Powell A.J."/>
            <person name="Barry K."/>
            <person name="Miller A.N."/>
            <person name="Grigoriev I.V."/>
            <person name="Debuchy R."/>
            <person name="Gladieux P."/>
            <person name="Hiltunen Thoren M."/>
            <person name="Johannesson H."/>
        </authorList>
    </citation>
    <scope>NUCLEOTIDE SEQUENCE</scope>
    <source>
        <strain evidence="4">CBS 232.78</strain>
    </source>
</reference>
<keyword evidence="5" id="KW-1185">Reference proteome</keyword>
<dbReference type="PROSITE" id="PS51212">
    <property type="entry name" value="WSC"/>
    <property type="match status" value="1"/>
</dbReference>
<name>A0AAE0TZ91_9PEZI</name>
<gene>
    <name evidence="4" type="ORF">B0H63DRAFT_179561</name>
</gene>
<evidence type="ECO:0000313" key="4">
    <source>
        <dbReference type="EMBL" id="KAK3385118.1"/>
    </source>
</evidence>
<feature type="region of interest" description="Disordered" evidence="1">
    <location>
        <begin position="44"/>
        <end position="78"/>
    </location>
</feature>
<evidence type="ECO:0000256" key="1">
    <source>
        <dbReference type="SAM" id="MobiDB-lite"/>
    </source>
</evidence>
<feature type="transmembrane region" description="Helical" evidence="2">
    <location>
        <begin position="94"/>
        <end position="118"/>
    </location>
</feature>
<dbReference type="SMART" id="SM00321">
    <property type="entry name" value="WSC"/>
    <property type="match status" value="1"/>
</dbReference>
<dbReference type="AlphaFoldDB" id="A0AAE0TZ91"/>
<dbReference type="Pfam" id="PF01822">
    <property type="entry name" value="WSC"/>
    <property type="match status" value="1"/>
</dbReference>
<evidence type="ECO:0000313" key="5">
    <source>
        <dbReference type="Proteomes" id="UP001285441"/>
    </source>
</evidence>
<evidence type="ECO:0000256" key="2">
    <source>
        <dbReference type="SAM" id="Phobius"/>
    </source>
</evidence>
<dbReference type="InterPro" id="IPR002889">
    <property type="entry name" value="WSC_carb-bd"/>
</dbReference>
<feature type="compositionally biased region" description="Polar residues" evidence="1">
    <location>
        <begin position="44"/>
        <end position="58"/>
    </location>
</feature>
<keyword evidence="2" id="KW-0472">Membrane</keyword>
<comment type="caution">
    <text evidence="4">The sequence shown here is derived from an EMBL/GenBank/DDBJ whole genome shotgun (WGS) entry which is preliminary data.</text>
</comment>
<sequence>MSYADQQLPIPNRAHVDGSGLEVCESAPTPSTRTQNISPYSYSYHKPTNSEYNPTPLSRRQAEPTWTEPGQTEKGLLEKPLAPLPPRKVLGVRLATFAVSCALVLVAIALVLIGGVLGSKISSLEKSKLDVAQYNPTPTTTAAADAPVATGIAVDGYKFLGCHLDAPDRALPGKFFDQKNMTNQLCADLCQGSKFFGTEFGGQCMCGATARRVRANDWDCGNQCTGRNDIRAEICGGYLFLSLWEKTA</sequence>
<keyword evidence="2" id="KW-0812">Transmembrane</keyword>
<dbReference type="Proteomes" id="UP001285441">
    <property type="component" value="Unassembled WGS sequence"/>
</dbReference>
<organism evidence="4 5">
    <name type="scientific">Podospora didyma</name>
    <dbReference type="NCBI Taxonomy" id="330526"/>
    <lineage>
        <taxon>Eukaryota</taxon>
        <taxon>Fungi</taxon>
        <taxon>Dikarya</taxon>
        <taxon>Ascomycota</taxon>
        <taxon>Pezizomycotina</taxon>
        <taxon>Sordariomycetes</taxon>
        <taxon>Sordariomycetidae</taxon>
        <taxon>Sordariales</taxon>
        <taxon>Podosporaceae</taxon>
        <taxon>Podospora</taxon>
    </lineage>
</organism>
<dbReference type="EMBL" id="JAULSW010000004">
    <property type="protein sequence ID" value="KAK3385118.1"/>
    <property type="molecule type" value="Genomic_DNA"/>
</dbReference>
<protein>
    <recommendedName>
        <fullName evidence="3">WSC domain-containing protein</fullName>
    </recommendedName>
</protein>